<evidence type="ECO:0000256" key="1">
    <source>
        <dbReference type="SAM" id="MobiDB-lite"/>
    </source>
</evidence>
<evidence type="ECO:0000313" key="2">
    <source>
        <dbReference type="Proteomes" id="UP000887565"/>
    </source>
</evidence>
<proteinExistence type="predicted"/>
<protein>
    <submittedName>
        <fullName evidence="3">Uncharacterized protein</fullName>
    </submittedName>
</protein>
<accession>A0A915KQ10</accession>
<evidence type="ECO:0000313" key="3">
    <source>
        <dbReference type="WBParaSite" id="nRc.2.0.1.t40967-RA"/>
    </source>
</evidence>
<name>A0A915KQ10_ROMCU</name>
<reference evidence="3" key="1">
    <citation type="submission" date="2022-11" db="UniProtKB">
        <authorList>
            <consortium name="WormBaseParasite"/>
        </authorList>
    </citation>
    <scope>IDENTIFICATION</scope>
</reference>
<dbReference type="Proteomes" id="UP000887565">
    <property type="component" value="Unplaced"/>
</dbReference>
<keyword evidence="2" id="KW-1185">Reference proteome</keyword>
<dbReference type="AlphaFoldDB" id="A0A915KQ10"/>
<feature type="region of interest" description="Disordered" evidence="1">
    <location>
        <begin position="1"/>
        <end position="24"/>
    </location>
</feature>
<dbReference type="WBParaSite" id="nRc.2.0.1.t40967-RA">
    <property type="protein sequence ID" value="nRc.2.0.1.t40967-RA"/>
    <property type="gene ID" value="nRc.2.0.1.g40967"/>
</dbReference>
<sequence>MTKQEKNRDVLENNEAEKNPWEHPQIKIIEKPPCLSTFALDRTVFDSGVRQRLNSCWRQPLDSENAGDEDYDAVDHQVQAVDNLIFLSTYMYSIESGRASRLM</sequence>
<organism evidence="2 3">
    <name type="scientific">Romanomermis culicivorax</name>
    <name type="common">Nematode worm</name>
    <dbReference type="NCBI Taxonomy" id="13658"/>
    <lineage>
        <taxon>Eukaryota</taxon>
        <taxon>Metazoa</taxon>
        <taxon>Ecdysozoa</taxon>
        <taxon>Nematoda</taxon>
        <taxon>Enoplea</taxon>
        <taxon>Dorylaimia</taxon>
        <taxon>Mermithida</taxon>
        <taxon>Mermithoidea</taxon>
        <taxon>Mermithidae</taxon>
        <taxon>Romanomermis</taxon>
    </lineage>
</organism>